<feature type="domain" description="GAG-pre-integrase" evidence="2">
    <location>
        <begin position="775"/>
        <end position="827"/>
    </location>
</feature>
<dbReference type="InterPro" id="IPR039537">
    <property type="entry name" value="Retrotran_Ty1/copia-like"/>
</dbReference>
<dbReference type="AlphaFoldDB" id="A0A6L2NYZ7"/>
<feature type="region of interest" description="Disordered" evidence="1">
    <location>
        <begin position="452"/>
        <end position="471"/>
    </location>
</feature>
<feature type="region of interest" description="Disordered" evidence="1">
    <location>
        <begin position="283"/>
        <end position="313"/>
    </location>
</feature>
<sequence>MVSFIKLSILKKGEYILWTMKMEQYLAHTDYALWEVILNGNSAVQTIKDKADNEVEVPPVTAHQILARTTERKAKSTLLMVIPDEHLTRFHRIKDAKTLWAAIKTKFGDKGYDRFQRLVSLLEIHGAGVSTEDANQKFIRSLPSAWSNISLIIRNKPGIDNLNIDDMYNNLKVYEADIKGSSGSSSNSQNVAFIFIESISSTNELNAAYRVSTTTCHSSHVQGSSSYADELMFSFFANQSSSPQLDNEDLEQIDQDNLEEMDLKWQVGCSNFHRKGHFAMDYKTTSNSGNKSRDAGNAGYRGRDNAKRSAKKEDKKALVVQDRLGLGEYSFGGACEKSTIIHLKIDTMISDLYVEDDDSVFNQFNEKEVLDVKEEEVTETVFDNYSSDEENSLANDRFKKGEGYDAVPPPLNGNYMPPKSDLSFTRLDDSIYKFKISETITSLTTDEKHAPKTSTACVEKPKEDRSADESVKHVKPINYIKPVKPVKSAEQTKKSKNFSSSPKADREYWNGKMTQKLGLGFGFSKKACFVCGSISHLIKDCTFHEDRMAKKYWLHDNVGKGTGHKKSRLVWNNIQRINHQNKFAPTTVFTRFGRIPVSAAQLKVTASTSAAKPVNTVGPTQSVHFSKSKTHSRRNSTERVNAVGSKAVSAVKGNGVTAVKTSTGSSTGSFKEQKIVNNGCSRHTTGNKAYLVDYQEINDGGFVAFGSSRGKITDKVLLRIPRQSNMYSFVLQNVVPSGDLTYLFAKASINESNLWHRRLGHNVVPSGDLTYLFAKASIDESNLWHRRLGHVNFKTMIKLVKGNLVRGIPSKIVENDHTYVACQKGKQHKATCKAEAVNTACYVLNKNLVTKFQNKTPYELLNGRTPRLDFLRPFGCPITILNTLDPLGKFEGKAYEGFLVGYSLSSKAFGVFNTKTRKVEKNLHVRFHENKLNVAGTGPNWLFDIDSLTNSMHYIPVSAGNQTDKNAGPQYNNGNVGTQDNVDVGKEEPDQHYIVLPLWSSISSTFKILDDTAADDKPKDDTGSKIVEEPINKEDQAYKDELDKLMGQEKEASDASNALRKEFELGCMDQRGATKAGSTNSFNTVSNPVNAASTLGTFSAGRPSSSHPDAFSPANTLLHMEPKKVAQALDDKSWVEAMQEELLQFSLQKVWRLVDLPYEKKAIGTKWV</sequence>
<reference evidence="4" key="1">
    <citation type="journal article" date="2019" name="Sci. Rep.">
        <title>Draft genome of Tanacetum cinerariifolium, the natural source of mosquito coil.</title>
        <authorList>
            <person name="Yamashiro T."/>
            <person name="Shiraishi A."/>
            <person name="Satake H."/>
            <person name="Nakayama K."/>
        </authorList>
    </citation>
    <scope>NUCLEOTIDE SEQUENCE</scope>
</reference>
<dbReference type="PANTHER" id="PTHR42648">
    <property type="entry name" value="TRANSPOSASE, PUTATIVE-RELATED"/>
    <property type="match status" value="1"/>
</dbReference>
<dbReference type="PANTHER" id="PTHR42648:SF32">
    <property type="entry name" value="RIBONUCLEASE H-LIKE DOMAIN, GAG-PRE-INTEGRASE DOMAIN PROTEIN-RELATED"/>
    <property type="match status" value="1"/>
</dbReference>
<protein>
    <submittedName>
        <fullName evidence="4">Uncharacterized protein</fullName>
    </submittedName>
</protein>
<dbReference type="InterPro" id="IPR025724">
    <property type="entry name" value="GAG-pre-integrase_dom"/>
</dbReference>
<organism evidence="4">
    <name type="scientific">Tanacetum cinerariifolium</name>
    <name type="common">Dalmatian daisy</name>
    <name type="synonym">Chrysanthemum cinerariifolium</name>
    <dbReference type="NCBI Taxonomy" id="118510"/>
    <lineage>
        <taxon>Eukaryota</taxon>
        <taxon>Viridiplantae</taxon>
        <taxon>Streptophyta</taxon>
        <taxon>Embryophyta</taxon>
        <taxon>Tracheophyta</taxon>
        <taxon>Spermatophyta</taxon>
        <taxon>Magnoliopsida</taxon>
        <taxon>eudicotyledons</taxon>
        <taxon>Gunneridae</taxon>
        <taxon>Pentapetalae</taxon>
        <taxon>asterids</taxon>
        <taxon>campanulids</taxon>
        <taxon>Asterales</taxon>
        <taxon>Asteraceae</taxon>
        <taxon>Asteroideae</taxon>
        <taxon>Anthemideae</taxon>
        <taxon>Anthemidinae</taxon>
        <taxon>Tanacetum</taxon>
    </lineage>
</organism>
<proteinExistence type="predicted"/>
<feature type="region of interest" description="Disordered" evidence="1">
    <location>
        <begin position="485"/>
        <end position="504"/>
    </location>
</feature>
<dbReference type="EMBL" id="BKCJ010010044">
    <property type="protein sequence ID" value="GEU89814.1"/>
    <property type="molecule type" value="Genomic_DNA"/>
</dbReference>
<gene>
    <name evidence="4" type="ORF">Tci_061792</name>
</gene>
<evidence type="ECO:0000259" key="2">
    <source>
        <dbReference type="Pfam" id="PF13976"/>
    </source>
</evidence>
<dbReference type="Pfam" id="PF13976">
    <property type="entry name" value="gag_pre-integrs"/>
    <property type="match status" value="1"/>
</dbReference>
<evidence type="ECO:0000313" key="4">
    <source>
        <dbReference type="EMBL" id="GEU89814.1"/>
    </source>
</evidence>
<dbReference type="Pfam" id="PF25597">
    <property type="entry name" value="SH3_retrovirus"/>
    <property type="match status" value="1"/>
</dbReference>
<evidence type="ECO:0000259" key="3">
    <source>
        <dbReference type="Pfam" id="PF25597"/>
    </source>
</evidence>
<comment type="caution">
    <text evidence="4">The sequence shown here is derived from an EMBL/GenBank/DDBJ whole genome shotgun (WGS) entry which is preliminary data.</text>
</comment>
<feature type="compositionally biased region" description="Basic and acidic residues" evidence="1">
    <location>
        <begin position="459"/>
        <end position="471"/>
    </location>
</feature>
<feature type="domain" description="Retroviral polymerase SH3-like" evidence="3">
    <location>
        <begin position="887"/>
        <end position="931"/>
    </location>
</feature>
<feature type="region of interest" description="Disordered" evidence="1">
    <location>
        <begin position="613"/>
        <end position="641"/>
    </location>
</feature>
<accession>A0A6L2NYZ7</accession>
<feature type="compositionally biased region" description="Basic and acidic residues" evidence="1">
    <location>
        <begin position="301"/>
        <end position="313"/>
    </location>
</feature>
<evidence type="ECO:0000256" key="1">
    <source>
        <dbReference type="SAM" id="MobiDB-lite"/>
    </source>
</evidence>
<dbReference type="InterPro" id="IPR057670">
    <property type="entry name" value="SH3_retrovirus"/>
</dbReference>
<name>A0A6L2NYZ7_TANCI</name>